<feature type="compositionally biased region" description="Acidic residues" evidence="1">
    <location>
        <begin position="942"/>
        <end position="965"/>
    </location>
</feature>
<dbReference type="OrthoDB" id="550702at2759"/>
<dbReference type="Proteomes" id="UP000613740">
    <property type="component" value="Unassembled WGS sequence"/>
</dbReference>
<gene>
    <name evidence="2" type="ORF">HYH02_004697</name>
</gene>
<feature type="region of interest" description="Disordered" evidence="1">
    <location>
        <begin position="545"/>
        <end position="578"/>
    </location>
</feature>
<keyword evidence="3" id="KW-1185">Reference proteome</keyword>
<dbReference type="EMBL" id="JAEHOD010000010">
    <property type="protein sequence ID" value="KAG2450864.1"/>
    <property type="molecule type" value="Genomic_DNA"/>
</dbReference>
<feature type="compositionally biased region" description="Gly residues" evidence="1">
    <location>
        <begin position="659"/>
        <end position="670"/>
    </location>
</feature>
<dbReference type="AlphaFoldDB" id="A0A836B927"/>
<feature type="compositionally biased region" description="Basic and acidic residues" evidence="1">
    <location>
        <begin position="717"/>
        <end position="726"/>
    </location>
</feature>
<evidence type="ECO:0000256" key="1">
    <source>
        <dbReference type="SAM" id="MobiDB-lite"/>
    </source>
</evidence>
<sequence length="985" mass="98394">MARVVAGLQPGALRVLLGLSENMEEAFLQARLVPQLALQMLEASLAEERQQQLQQQQQDATTVGHQQLLDAMYGPVLDYSSDDEDAAAAEGLAALLLAGGGKGAKKGKAAAAAAPAAAQEPQQQRGEAEPWFCGAARLGHVAVLKAAVAGGPAKPPKEQLAAALRAAALCGRREAYRLLLDECGAPAEAVEVERDLMAVATGSTGCSSGAGEGPAAVAAAARWARLQADRAGEAVQLLVAIARERGQLSQVGPELLLRALAAAARALQPDAVRALAATAHGAVAAGGGDGEEAVADAATALLWELVCGGPGAGEPLGMRGGIDDVGAAKGPGGVAEAQAPTGEELDVEGEGEDAALAPLFGTLKALVAAGGARVRLSLPRLRELQAAPGAAAAVVALPTDELVRVAAPACAGVGSAGGQGGDARTLAAVAGKGKKPWAEDAKAVAALAALHAGGKEMAPSTAAAAAAVAAAANELSWAEVPLLQQGPAAAAAADAPTAAKKRKMGSAESAAATAGEPADGVHVLSAAAHVGNATACLFFITGDGQDEDDELEEGEGEGEGEDGDGEGRAPGLPEEARPRPAELVAAVQVAARRGGGGAAGCWRLVDMLLGRLLCQVMMDQISHITGGGGGGSDGNGGGSEDGEQEGGGDADGKKRKRGAGPGPAAGGGGSAAELIATNPNLKLLCHVVSGEGASAGDIMAGRSGDHEGDDEDEGDGSEQRGEKEGDGDGVPASAYWVARALQLAASRGDVGRVVELMAGIEVRCRREREQQEQQEQQQEQGAAGAGEGEAQLTWGQAVLGRGVLAALRTAVGALAGARRLRAPAERRARLMGGRKVVQVLVHASGRQPAAAVAQGSDGGGAPEVRAAVAAAHAELHYACKAARQRGSGSGGGAALGFRWTSMAPAVRQAVQEGWPEAIKEVGSEAADQSAGAGAGSLWESWESSEEEEEADECEEEEDSEEDGDGEGGMSGSESEEDESEEEADC</sequence>
<feature type="compositionally biased region" description="Acidic residues" evidence="1">
    <location>
        <begin position="707"/>
        <end position="716"/>
    </location>
</feature>
<comment type="caution">
    <text evidence="2">The sequence shown here is derived from an EMBL/GenBank/DDBJ whole genome shotgun (WGS) entry which is preliminary data.</text>
</comment>
<feature type="compositionally biased region" description="Acidic residues" evidence="1">
    <location>
        <begin position="973"/>
        <end position="985"/>
    </location>
</feature>
<name>A0A836B927_9CHLO</name>
<protein>
    <submittedName>
        <fullName evidence="2">Uncharacterized protein</fullName>
    </submittedName>
</protein>
<organism evidence="2 3">
    <name type="scientific">Chlamydomonas schloesseri</name>
    <dbReference type="NCBI Taxonomy" id="2026947"/>
    <lineage>
        <taxon>Eukaryota</taxon>
        <taxon>Viridiplantae</taxon>
        <taxon>Chlorophyta</taxon>
        <taxon>core chlorophytes</taxon>
        <taxon>Chlorophyceae</taxon>
        <taxon>CS clade</taxon>
        <taxon>Chlamydomonadales</taxon>
        <taxon>Chlamydomonadaceae</taxon>
        <taxon>Chlamydomonas</taxon>
    </lineage>
</organism>
<accession>A0A836B927</accession>
<feature type="compositionally biased region" description="Gly residues" evidence="1">
    <location>
        <begin position="625"/>
        <end position="639"/>
    </location>
</feature>
<feature type="compositionally biased region" description="Low complexity" evidence="1">
    <location>
        <begin position="773"/>
        <end position="782"/>
    </location>
</feature>
<feature type="compositionally biased region" description="Acidic residues" evidence="1">
    <location>
        <begin position="545"/>
        <end position="564"/>
    </location>
</feature>
<proteinExistence type="predicted"/>
<feature type="compositionally biased region" description="Low complexity" evidence="1">
    <location>
        <begin position="923"/>
        <end position="941"/>
    </location>
</feature>
<feature type="region of interest" description="Disordered" evidence="1">
    <location>
        <begin position="625"/>
        <end position="671"/>
    </location>
</feature>
<evidence type="ECO:0000313" key="2">
    <source>
        <dbReference type="EMBL" id="KAG2450864.1"/>
    </source>
</evidence>
<feature type="region of interest" description="Disordered" evidence="1">
    <location>
        <begin position="921"/>
        <end position="985"/>
    </location>
</feature>
<feature type="region of interest" description="Disordered" evidence="1">
    <location>
        <begin position="696"/>
        <end position="730"/>
    </location>
</feature>
<feature type="region of interest" description="Disordered" evidence="1">
    <location>
        <begin position="769"/>
        <end position="788"/>
    </location>
</feature>
<reference evidence="2" key="1">
    <citation type="journal article" date="2020" name="bioRxiv">
        <title>Comparative genomics of Chlamydomonas.</title>
        <authorList>
            <person name="Craig R.J."/>
            <person name="Hasan A.R."/>
            <person name="Ness R.W."/>
            <person name="Keightley P.D."/>
        </authorList>
    </citation>
    <scope>NUCLEOTIDE SEQUENCE</scope>
    <source>
        <strain evidence="2">CCAP 11/173</strain>
    </source>
</reference>
<evidence type="ECO:0000313" key="3">
    <source>
        <dbReference type="Proteomes" id="UP000613740"/>
    </source>
</evidence>